<evidence type="ECO:0000313" key="2">
    <source>
        <dbReference type="EMBL" id="QHT03264.1"/>
    </source>
</evidence>
<name>A0A6C0CHY5_9ZZZZ</name>
<accession>A0A6C0CHY5</accession>
<organism evidence="2">
    <name type="scientific">viral metagenome</name>
    <dbReference type="NCBI Taxonomy" id="1070528"/>
    <lineage>
        <taxon>unclassified sequences</taxon>
        <taxon>metagenomes</taxon>
        <taxon>organismal metagenomes</taxon>
    </lineage>
</organism>
<reference evidence="2" key="1">
    <citation type="journal article" date="2020" name="Nature">
        <title>Giant virus diversity and host interactions through global metagenomics.</title>
        <authorList>
            <person name="Schulz F."/>
            <person name="Roux S."/>
            <person name="Paez-Espino D."/>
            <person name="Jungbluth S."/>
            <person name="Walsh D.A."/>
            <person name="Denef V.J."/>
            <person name="McMahon K.D."/>
            <person name="Konstantinidis K.T."/>
            <person name="Eloe-Fadrosh E.A."/>
            <person name="Kyrpides N.C."/>
            <person name="Woyke T."/>
        </authorList>
    </citation>
    <scope>NUCLEOTIDE SEQUENCE</scope>
    <source>
        <strain evidence="2">GVMAG-M-3300020728-1</strain>
    </source>
</reference>
<dbReference type="EMBL" id="MN739408">
    <property type="protein sequence ID" value="QHT03264.1"/>
    <property type="molecule type" value="Genomic_DNA"/>
</dbReference>
<proteinExistence type="predicted"/>
<feature type="region of interest" description="Disordered" evidence="1">
    <location>
        <begin position="32"/>
        <end position="52"/>
    </location>
</feature>
<sequence>MFKTSHLVLVGLMLVVLYFTVIREHLTVNKDSSKNWDVPERSSLPLGTPQEQEIQDMKSRIKSLEQAVKDLKTKMH</sequence>
<dbReference type="AlphaFoldDB" id="A0A6C0CHY5"/>
<evidence type="ECO:0000256" key="1">
    <source>
        <dbReference type="SAM" id="MobiDB-lite"/>
    </source>
</evidence>
<protein>
    <submittedName>
        <fullName evidence="2">Uncharacterized protein</fullName>
    </submittedName>
</protein>